<dbReference type="InterPro" id="IPR002104">
    <property type="entry name" value="Integrase_catalytic"/>
</dbReference>
<keyword evidence="9" id="KW-1185">Reference proteome</keyword>
<dbReference type="InterPro" id="IPR013762">
    <property type="entry name" value="Integrase-like_cat_sf"/>
</dbReference>
<reference evidence="8 9" key="1">
    <citation type="submission" date="2019-03" db="EMBL/GenBank/DDBJ databases">
        <title>Genomics of glacier-inhabiting Cryobacterium strains.</title>
        <authorList>
            <person name="Liu Q."/>
            <person name="Xin Y.-H."/>
        </authorList>
    </citation>
    <scope>NUCLEOTIDE SEQUENCE [LARGE SCALE GENOMIC DNA]</scope>
    <source>
        <strain evidence="9">TMT1-22</strain>
    </source>
</reference>
<dbReference type="Gene3D" id="1.10.443.10">
    <property type="entry name" value="Intergrase catalytic core"/>
    <property type="match status" value="1"/>
</dbReference>
<dbReference type="AlphaFoldDB" id="A0AAQ2HF74"/>
<dbReference type="Gene3D" id="1.10.150.130">
    <property type="match status" value="1"/>
</dbReference>
<evidence type="ECO:0000256" key="2">
    <source>
        <dbReference type="ARBA" id="ARBA00022908"/>
    </source>
</evidence>
<dbReference type="Pfam" id="PF00589">
    <property type="entry name" value="Phage_integrase"/>
    <property type="match status" value="1"/>
</dbReference>
<feature type="domain" description="Tyr recombinase" evidence="6">
    <location>
        <begin position="176"/>
        <end position="387"/>
    </location>
</feature>
<dbReference type="Proteomes" id="UP000297403">
    <property type="component" value="Unassembled WGS sequence"/>
</dbReference>
<dbReference type="InterPro" id="IPR011010">
    <property type="entry name" value="DNA_brk_join_enz"/>
</dbReference>
<dbReference type="PANTHER" id="PTHR30629:SF2">
    <property type="entry name" value="PROPHAGE INTEGRASE INTS-RELATED"/>
    <property type="match status" value="1"/>
</dbReference>
<protein>
    <submittedName>
        <fullName evidence="8">Site-specific integrase</fullName>
    </submittedName>
</protein>
<dbReference type="GO" id="GO:0015074">
    <property type="term" value="P:DNA integration"/>
    <property type="evidence" value="ECO:0007669"/>
    <property type="project" value="UniProtKB-KW"/>
</dbReference>
<evidence type="ECO:0000313" key="8">
    <source>
        <dbReference type="EMBL" id="TFC44860.1"/>
    </source>
</evidence>
<dbReference type="PANTHER" id="PTHR30629">
    <property type="entry name" value="PROPHAGE INTEGRASE"/>
    <property type="match status" value="1"/>
</dbReference>
<sequence>MSRPVQPLGTYGSISVRKLGAKYAATTRYRDMDGDYLRIQATATSETKATNALKVKIAEQVDTAGDSDLDRNTSLRDLSSYWLEEVRVTGRQAPQTLDAYERSLEVVVLPALGQLRLRELTVGRVDRFLKALAPQHPSRARRAKIVLALVFDLAVRHDAVGKNPVRDTAPVPRGRKEIRSLDHAELARLRDAVAKWRTGEKVHGPKPDGQLADVIETILGTSARIGEALAIRKCDVDMTVSPPEVTISGTLVQRRGHSLYRQPQVKHSKDWRIIAVPSYTAQAIRSRLAMLGNMPDDHPIFSTRNGTFISPNNLRRQLRAVLASAGLAEDLDLSDISPHTFRKTVATTIDQAASIDLAAELLGHASKEVTETYYVQPTKRVNPVTAEILERLAPDGGGSTLGSAELDGDGV</sequence>
<evidence type="ECO:0000256" key="3">
    <source>
        <dbReference type="ARBA" id="ARBA00023125"/>
    </source>
</evidence>
<keyword evidence="2" id="KW-0229">DNA integration</keyword>
<dbReference type="InterPro" id="IPR053876">
    <property type="entry name" value="Phage_int_M"/>
</dbReference>
<dbReference type="Pfam" id="PF22022">
    <property type="entry name" value="Phage_int_M"/>
    <property type="match status" value="1"/>
</dbReference>
<evidence type="ECO:0000259" key="6">
    <source>
        <dbReference type="PROSITE" id="PS51898"/>
    </source>
</evidence>
<evidence type="ECO:0000256" key="5">
    <source>
        <dbReference type="PROSITE-ProRule" id="PRU01248"/>
    </source>
</evidence>
<evidence type="ECO:0000256" key="4">
    <source>
        <dbReference type="ARBA" id="ARBA00023172"/>
    </source>
</evidence>
<dbReference type="InterPro" id="IPR050808">
    <property type="entry name" value="Phage_Integrase"/>
</dbReference>
<dbReference type="SUPFAM" id="SSF56349">
    <property type="entry name" value="DNA breaking-rejoining enzymes"/>
    <property type="match status" value="1"/>
</dbReference>
<dbReference type="PROSITE" id="PS51898">
    <property type="entry name" value="TYR_RECOMBINASE"/>
    <property type="match status" value="1"/>
</dbReference>
<dbReference type="RefSeq" id="WP_134451584.1">
    <property type="nucleotide sequence ID" value="NZ_SOFY01000061.1"/>
</dbReference>
<gene>
    <name evidence="8" type="ORF">E3O49_11155</name>
</gene>
<comment type="caution">
    <text evidence="8">The sequence shown here is derived from an EMBL/GenBank/DDBJ whole genome shotgun (WGS) entry which is preliminary data.</text>
</comment>
<organism evidence="8 9">
    <name type="scientific">Cryobacterium shii</name>
    <dbReference type="NCBI Taxonomy" id="1259235"/>
    <lineage>
        <taxon>Bacteria</taxon>
        <taxon>Bacillati</taxon>
        <taxon>Actinomycetota</taxon>
        <taxon>Actinomycetes</taxon>
        <taxon>Micrococcales</taxon>
        <taxon>Microbacteriaceae</taxon>
        <taxon>Cryobacterium</taxon>
    </lineage>
</organism>
<comment type="similarity">
    <text evidence="1">Belongs to the 'phage' integrase family.</text>
</comment>
<dbReference type="InterPro" id="IPR010998">
    <property type="entry name" value="Integrase_recombinase_N"/>
</dbReference>
<proteinExistence type="inferred from homology"/>
<dbReference type="GO" id="GO:0006310">
    <property type="term" value="P:DNA recombination"/>
    <property type="evidence" value="ECO:0007669"/>
    <property type="project" value="UniProtKB-KW"/>
</dbReference>
<dbReference type="InterPro" id="IPR044068">
    <property type="entry name" value="CB"/>
</dbReference>
<dbReference type="GO" id="GO:0003677">
    <property type="term" value="F:DNA binding"/>
    <property type="evidence" value="ECO:0007669"/>
    <property type="project" value="UniProtKB-UniRule"/>
</dbReference>
<evidence type="ECO:0000259" key="7">
    <source>
        <dbReference type="PROSITE" id="PS51900"/>
    </source>
</evidence>
<dbReference type="EMBL" id="SOFY01000061">
    <property type="protein sequence ID" value="TFC44860.1"/>
    <property type="molecule type" value="Genomic_DNA"/>
</dbReference>
<evidence type="ECO:0000256" key="1">
    <source>
        <dbReference type="ARBA" id="ARBA00008857"/>
    </source>
</evidence>
<accession>A0AAQ2HF74</accession>
<keyword evidence="3 5" id="KW-0238">DNA-binding</keyword>
<name>A0AAQ2HF74_9MICO</name>
<keyword evidence="4" id="KW-0233">DNA recombination</keyword>
<evidence type="ECO:0000313" key="9">
    <source>
        <dbReference type="Proteomes" id="UP000297403"/>
    </source>
</evidence>
<dbReference type="PROSITE" id="PS51900">
    <property type="entry name" value="CB"/>
    <property type="match status" value="1"/>
</dbReference>
<feature type="domain" description="Core-binding (CB)" evidence="7">
    <location>
        <begin position="73"/>
        <end position="155"/>
    </location>
</feature>